<accession>A0ABP4E019</accession>
<sequence>MAVEIEKKYLLSGEDWRAEVVRTETLTQGYLSMDRDREVRVRLSGDTAAFLTVKARRSGPARLEYEYPVPVADARELLALCLGTPLQKHRHHLSRTPGRWTVDEYAGANTGLLVAEVEWDEHQPEPPTPTWAGPDVSTDRRYSNAVLTLTPYTSW</sequence>
<dbReference type="Proteomes" id="UP001499987">
    <property type="component" value="Unassembled WGS sequence"/>
</dbReference>
<dbReference type="PROSITE" id="PS51707">
    <property type="entry name" value="CYTH"/>
    <property type="match status" value="1"/>
</dbReference>
<dbReference type="PANTHER" id="PTHR40114:SF1">
    <property type="entry name" value="SLR0698 PROTEIN"/>
    <property type="match status" value="1"/>
</dbReference>
<dbReference type="EMBL" id="BAAALD010000021">
    <property type="protein sequence ID" value="GAA1083044.1"/>
    <property type="molecule type" value="Genomic_DNA"/>
</dbReference>
<comment type="caution">
    <text evidence="2">The sequence shown here is derived from an EMBL/GenBank/DDBJ whole genome shotgun (WGS) entry which is preliminary data.</text>
</comment>
<dbReference type="PIRSF" id="PIRSF016487">
    <property type="entry name" value="CYTH_UCP016487"/>
    <property type="match status" value="1"/>
</dbReference>
<keyword evidence="3" id="KW-1185">Reference proteome</keyword>
<proteinExistence type="predicted"/>
<dbReference type="InterPro" id="IPR012042">
    <property type="entry name" value="NeuTTM/CthTTM-like"/>
</dbReference>
<dbReference type="CDD" id="cd07891">
    <property type="entry name" value="CYTH-like_CthTTM-like_1"/>
    <property type="match status" value="1"/>
</dbReference>
<evidence type="ECO:0000313" key="3">
    <source>
        <dbReference type="Proteomes" id="UP001499987"/>
    </source>
</evidence>
<dbReference type="PANTHER" id="PTHR40114">
    <property type="entry name" value="SLR0698 PROTEIN"/>
    <property type="match status" value="1"/>
</dbReference>
<evidence type="ECO:0000259" key="1">
    <source>
        <dbReference type="PROSITE" id="PS51707"/>
    </source>
</evidence>
<gene>
    <name evidence="2" type="ORF">GCM10009663_27560</name>
</gene>
<dbReference type="SMART" id="SM01118">
    <property type="entry name" value="CYTH"/>
    <property type="match status" value="1"/>
</dbReference>
<dbReference type="RefSeq" id="WP_344623863.1">
    <property type="nucleotide sequence ID" value="NZ_BAAALD010000021.1"/>
</dbReference>
<dbReference type="Pfam" id="PF01928">
    <property type="entry name" value="CYTH"/>
    <property type="match status" value="1"/>
</dbReference>
<name>A0ABP4E019_9ACTN</name>
<evidence type="ECO:0000313" key="2">
    <source>
        <dbReference type="EMBL" id="GAA1083044.1"/>
    </source>
</evidence>
<reference evidence="3" key="1">
    <citation type="journal article" date="2019" name="Int. J. Syst. Evol. Microbiol.">
        <title>The Global Catalogue of Microorganisms (GCM) 10K type strain sequencing project: providing services to taxonomists for standard genome sequencing and annotation.</title>
        <authorList>
            <consortium name="The Broad Institute Genomics Platform"/>
            <consortium name="The Broad Institute Genome Sequencing Center for Infectious Disease"/>
            <person name="Wu L."/>
            <person name="Ma J."/>
        </authorList>
    </citation>
    <scope>NUCLEOTIDE SEQUENCE [LARGE SCALE GENOMIC DNA]</scope>
    <source>
        <strain evidence="3">JCM 13002</strain>
    </source>
</reference>
<dbReference type="InterPro" id="IPR033469">
    <property type="entry name" value="CYTH-like_dom_sf"/>
</dbReference>
<feature type="domain" description="CYTH" evidence="1">
    <location>
        <begin position="2"/>
        <end position="148"/>
    </location>
</feature>
<protein>
    <submittedName>
        <fullName evidence="2">CYTH domain-containing protein</fullName>
    </submittedName>
</protein>
<dbReference type="InterPro" id="IPR023577">
    <property type="entry name" value="CYTH_domain"/>
</dbReference>
<dbReference type="SUPFAM" id="SSF55154">
    <property type="entry name" value="CYTH-like phosphatases"/>
    <property type="match status" value="1"/>
</dbReference>
<dbReference type="Gene3D" id="2.40.320.10">
    <property type="entry name" value="Hypothetical Protein Pfu-838710-001"/>
    <property type="match status" value="1"/>
</dbReference>
<organism evidence="2 3">
    <name type="scientific">Kitasatospora arboriphila</name>
    <dbReference type="NCBI Taxonomy" id="258052"/>
    <lineage>
        <taxon>Bacteria</taxon>
        <taxon>Bacillati</taxon>
        <taxon>Actinomycetota</taxon>
        <taxon>Actinomycetes</taxon>
        <taxon>Kitasatosporales</taxon>
        <taxon>Streptomycetaceae</taxon>
        <taxon>Kitasatospora</taxon>
    </lineage>
</organism>